<evidence type="ECO:0000256" key="1">
    <source>
        <dbReference type="SAM" id="MobiDB-lite"/>
    </source>
</evidence>
<protein>
    <recommendedName>
        <fullName evidence="4">Cadherin domain-containing protein</fullName>
    </recommendedName>
</protein>
<evidence type="ECO:0000313" key="3">
    <source>
        <dbReference type="Proteomes" id="UP000233256"/>
    </source>
</evidence>
<accession>A0A2N1PKF0</accession>
<comment type="caution">
    <text evidence="2">The sequence shown here is derived from an EMBL/GenBank/DDBJ whole genome shotgun (WGS) entry which is preliminary data.</text>
</comment>
<name>A0A2N1PKF0_9BACT</name>
<gene>
    <name evidence="2" type="ORF">CVV64_17240</name>
</gene>
<feature type="region of interest" description="Disordered" evidence="1">
    <location>
        <begin position="1093"/>
        <end position="1113"/>
    </location>
</feature>
<feature type="compositionally biased region" description="Polar residues" evidence="1">
    <location>
        <begin position="1093"/>
        <end position="1109"/>
    </location>
</feature>
<organism evidence="2 3">
    <name type="scientific">Candidatus Wallbacteria bacterium HGW-Wallbacteria-1</name>
    <dbReference type="NCBI Taxonomy" id="2013854"/>
    <lineage>
        <taxon>Bacteria</taxon>
        <taxon>Candidatus Walliibacteriota</taxon>
    </lineage>
</organism>
<evidence type="ECO:0008006" key="4">
    <source>
        <dbReference type="Google" id="ProtNLM"/>
    </source>
</evidence>
<sequence length="1967" mass="201305">MPAHRASAVNVGPVNEGIATATGAAQTLNFTVTNDNNALFSVQPAVTVSTTVAVTAVTESDSGVVASSVRATGSIASIYPAVASLTFTPADNANGTATVTVVLKDNGGTTGADGQPNGGVDTTAAQTFTITVNAVNDAPVLSPAPATALTSVYDVTTTPGDMMVSALLGTAANDNADTANGGTIQGMAVTALTLPAINNTANGGSTGQWQYALSGVTTWHELTGISTASSLLLPLNAKVRYLPAKGETGNAMLTFRAWDGFAGTVTVAGAAGTAPVEGRFSTSANGGTSAFSANAGTLTQEVISKSLYIVLPTTSISEADAALINGGTVRITRALATDLTVFVSSTLPDRLAVPVYTVIKAGQTSANFDITPVDNRLLDLSAEVALTVFTPEWESDSAKIFIADNEIPGLTLSMPPVVSEKAGTFTATLIASAIPVRDVTMNLSAGDALILSSTGTPTGATLESGITLPATIILKAGMERVNFTVTVSDNALLDGDRKVAVTATGPTAVVVSSASAVTALGEAATWGTTSVYFTIMDDDRPSENNGTLSLTLPADVFEDAGVIASAGRLTLSAASTADTTKDTVINLTSDNPAVTVPSTVTITAGSTEAFFNVTIAKDNGVSGALPVSVTAMASGISPAVATVNVFDQPQGELRNLTMVKGTANQVISMVVLPNTRAALAGTATEISSATKFTTLKITLDKADFIISENLSAPVTATGLIAEGAVTAKIQVSPSVQVARITDLYGNDLLARNSDGTPKVTVNGVSNEILMELASPAGLSANPTQRPLQVSFTGTVASAPVSDADGVARGRVSVNFADLNGYRLYPVKSGDGDLGGSISTSTLDYVLLDSQKPAIAEAIVEVTPGEHIVSPLNSTSAFKVYVRLPDTAANLDSTGLSGDGVNDVVISLPPTMTVSLNSIVRYTGPGIATGGAGLPVGTTLRSSVDFTEKLNSLDSTSGTRRYSFTDSMKVSAASPITLEFSFSSTMAPEARRHLVTASLSHVDFTKTPEVPGPVTAAVAGNADNSAVAADGTVTGAVADQALLSVKIQGAAPIISGMTIADVPATIDGQVTGSVMVTSYSQTAGSVRVTGSALVNSSGKTNSSGTVSATDSDPAPTPVTVYQAARISWSGYDSDSSYSTRLYWSLSDIGVAGVMTELARTSSALIPVSSQVIEDSRRAATPQPMTMLWHVLPLTERTDLFATGSLISKPVYIYAVAFDNENTPTPAGGQILKAASPMVIVKTVNTDTVPVAAFAWPASGSTASASAISEGSFGVSATGISAAGVGATVATTVGALAQTEGAVALTADTSASISVKVADDDAMPVTVKYLYSRTRDSLRAVECLTASGSALSFAVTPAVPSAAAGSTGAGTTLADALSTATPVAAIWNTATVPAGTYMLLARVYETGQPVVEVWSGFQVSIDHPQAATNTAPWLEWIMPSVQTPATIAAASNGSRVMNVSFRIADNEADDLSVTLYCNRICTEDSSLSQLGSAMTFTAASTTGLSTGHTWSGTVDLTGLASGPWYLLAKITETGRSSEPFKRWTQIPVIIDQSLGMEDLTSSAPYADPADASLFAVDITFRTTTPSIGSVWYGLNSIALTEVAEGSYSLGHKVTLSGLRAGVTYLYMAKAETDSFQSMTMDRNGRLYSLVMPAAAQAAASRWVKGAVSQLSTSGIGGIVKAYLVRAKVSAASSGASYGADSSGVAFSASAGAATAATAATATDTISEPFMTRISADGTFHIDMGNGVIINSNGTQTAVTPLETDLASVEILLDNGRRKFFQKLALTGITAATTKAAALELPNLWNSGVGVNVDSDTLETTIQLVRGYNLVALPMEPETPLTSRGLLGQLGSDAVIIASYSPTTGRFDHAIRTPFGILGSDFTLSTTTGFFVKVLNDTTFTMKARELLGRMGIDGLAAYKFENGVYSVVIRTGTDASGNPVYHAPDGDFEIRVGQGVFLKMYSQNTFMGE</sequence>
<dbReference type="Proteomes" id="UP000233256">
    <property type="component" value="Unassembled WGS sequence"/>
</dbReference>
<reference evidence="2 3" key="1">
    <citation type="journal article" date="2017" name="ISME J.">
        <title>Potential for microbial H2 and metal transformations associated with novel bacteria and archaea in deep terrestrial subsurface sediments.</title>
        <authorList>
            <person name="Hernsdorf A.W."/>
            <person name="Amano Y."/>
            <person name="Miyakawa K."/>
            <person name="Ise K."/>
            <person name="Suzuki Y."/>
            <person name="Anantharaman K."/>
            <person name="Probst A."/>
            <person name="Burstein D."/>
            <person name="Thomas B.C."/>
            <person name="Banfield J.F."/>
        </authorList>
    </citation>
    <scope>NUCLEOTIDE SEQUENCE [LARGE SCALE GENOMIC DNA]</scope>
    <source>
        <strain evidence="2">HGW-Wallbacteria-1</strain>
    </source>
</reference>
<evidence type="ECO:0000313" key="2">
    <source>
        <dbReference type="EMBL" id="PKK88828.1"/>
    </source>
</evidence>
<dbReference type="EMBL" id="PGXC01000034">
    <property type="protein sequence ID" value="PKK88828.1"/>
    <property type="molecule type" value="Genomic_DNA"/>
</dbReference>
<proteinExistence type="predicted"/>